<accession>A0A5N7CT29</accession>
<dbReference type="PANTHER" id="PTHR37535:SF3">
    <property type="entry name" value="FLUG DOMAIN-CONTAINING PROTEIN"/>
    <property type="match status" value="1"/>
</dbReference>
<reference evidence="2 3" key="1">
    <citation type="submission" date="2019-04" db="EMBL/GenBank/DDBJ databases">
        <authorList>
            <consortium name="DOE Joint Genome Institute"/>
            <person name="Mondo S."/>
            <person name="Kjaerbolling I."/>
            <person name="Vesth T."/>
            <person name="Frisvad J.C."/>
            <person name="Nybo J.L."/>
            <person name="Theobald S."/>
            <person name="Kildgaard S."/>
            <person name="Isbrandt T."/>
            <person name="Kuo A."/>
            <person name="Sato A."/>
            <person name="Lyhne E.K."/>
            <person name="Kogle M.E."/>
            <person name="Wiebenga A."/>
            <person name="Kun R.S."/>
            <person name="Lubbers R.J."/>
            <person name="Makela M.R."/>
            <person name="Barry K."/>
            <person name="Chovatia M."/>
            <person name="Clum A."/>
            <person name="Daum C."/>
            <person name="Haridas S."/>
            <person name="He G."/>
            <person name="LaButti K."/>
            <person name="Lipzen A."/>
            <person name="Riley R."/>
            <person name="Salamov A."/>
            <person name="Simmons B.A."/>
            <person name="Magnuson J.K."/>
            <person name="Henrissat B."/>
            <person name="Mortensen U.H."/>
            <person name="Larsen T.O."/>
            <person name="Devries R.P."/>
            <person name="Grigoriev I.V."/>
            <person name="Machida M."/>
            <person name="Baker S.E."/>
            <person name="Andersen M.R."/>
            <person name="Cantor M.N."/>
            <person name="Hua S.X."/>
        </authorList>
    </citation>
    <scope>NUCLEOTIDE SEQUENCE [LARGE SCALE GENOMIC DNA]</scope>
    <source>
        <strain evidence="2 3">CBS 119388</strain>
    </source>
</reference>
<feature type="compositionally biased region" description="Basic and acidic residues" evidence="1">
    <location>
        <begin position="288"/>
        <end position="300"/>
    </location>
</feature>
<dbReference type="OrthoDB" id="5400577at2759"/>
<feature type="compositionally biased region" description="Low complexity" evidence="1">
    <location>
        <begin position="311"/>
        <end position="320"/>
    </location>
</feature>
<name>A0A5N7CT29_9EURO</name>
<evidence type="ECO:0000256" key="1">
    <source>
        <dbReference type="SAM" id="MobiDB-lite"/>
    </source>
</evidence>
<evidence type="ECO:0000313" key="2">
    <source>
        <dbReference type="EMBL" id="KAE8396778.1"/>
    </source>
</evidence>
<evidence type="ECO:0000313" key="3">
    <source>
        <dbReference type="Proteomes" id="UP000325579"/>
    </source>
</evidence>
<protein>
    <submittedName>
        <fullName evidence="2">Uncharacterized protein</fullName>
    </submittedName>
</protein>
<dbReference type="PANTHER" id="PTHR37535">
    <property type="entry name" value="FLUG DOMAIN PROTEIN"/>
    <property type="match status" value="1"/>
</dbReference>
<gene>
    <name evidence="2" type="ORF">BDV37DRAFT_289999</name>
</gene>
<dbReference type="AlphaFoldDB" id="A0A5N7CT29"/>
<dbReference type="EMBL" id="ML737006">
    <property type="protein sequence ID" value="KAE8396778.1"/>
    <property type="molecule type" value="Genomic_DNA"/>
</dbReference>
<proteinExistence type="predicted"/>
<sequence>EEEKVDEDPCLVAKAAKIQQAQSDDDIRRAKRKYSVLKRRISSSRLQKYQSQWVQSRRDWKILTRGRERPDHIEQSAEKQALCKLMPELGRLAAVMSSNEPLSFDEKASVVKDLFTQCLRDFDVVYRPGEEPVEKRCPVASCPWKSPYGAGASILYCWECYTFHDGKSAEFEEHCAGHLPLMTSQHYEVMVYRHTTIRAGYCIECMWDDRLPAACRMRAFDRSPELREHLEEHVDRKSCPSECADPSCNHIATEEQDYRRHLRDVHHYHKTICVRSKKACKKRLSSMQDKESTSDRDHCMQRKRPRKQGKKPSVPSSTSTKELKITFWEPHAMRPKAITSVPAQEKDKD</sequence>
<dbReference type="GeneID" id="43673304"/>
<feature type="region of interest" description="Disordered" evidence="1">
    <location>
        <begin position="284"/>
        <end position="349"/>
    </location>
</feature>
<dbReference type="RefSeq" id="XP_031934097.1">
    <property type="nucleotide sequence ID" value="XM_032088613.1"/>
</dbReference>
<feature type="compositionally biased region" description="Basic residues" evidence="1">
    <location>
        <begin position="301"/>
        <end position="310"/>
    </location>
</feature>
<feature type="non-terminal residue" evidence="2">
    <location>
        <position position="1"/>
    </location>
</feature>
<organism evidence="2 3">
    <name type="scientific">Aspergillus pseudonomiae</name>
    <dbReference type="NCBI Taxonomy" id="1506151"/>
    <lineage>
        <taxon>Eukaryota</taxon>
        <taxon>Fungi</taxon>
        <taxon>Dikarya</taxon>
        <taxon>Ascomycota</taxon>
        <taxon>Pezizomycotina</taxon>
        <taxon>Eurotiomycetes</taxon>
        <taxon>Eurotiomycetidae</taxon>
        <taxon>Eurotiales</taxon>
        <taxon>Aspergillaceae</taxon>
        <taxon>Aspergillus</taxon>
        <taxon>Aspergillus subgen. Circumdati</taxon>
    </lineage>
</organism>
<dbReference type="Proteomes" id="UP000325579">
    <property type="component" value="Unassembled WGS sequence"/>
</dbReference>
<keyword evidence="3" id="KW-1185">Reference proteome</keyword>